<dbReference type="Pfam" id="PF00356">
    <property type="entry name" value="LacI"/>
    <property type="match status" value="1"/>
</dbReference>
<evidence type="ECO:0000259" key="4">
    <source>
        <dbReference type="PROSITE" id="PS50932"/>
    </source>
</evidence>
<dbReference type="GO" id="GO:0000976">
    <property type="term" value="F:transcription cis-regulatory region binding"/>
    <property type="evidence" value="ECO:0007669"/>
    <property type="project" value="TreeGrafter"/>
</dbReference>
<evidence type="ECO:0000256" key="3">
    <source>
        <dbReference type="ARBA" id="ARBA00023163"/>
    </source>
</evidence>
<keyword evidence="2" id="KW-0238">DNA-binding</keyword>
<keyword evidence="3" id="KW-0804">Transcription</keyword>
<evidence type="ECO:0000256" key="2">
    <source>
        <dbReference type="ARBA" id="ARBA00023125"/>
    </source>
</evidence>
<dbReference type="RefSeq" id="WP_256303553.1">
    <property type="nucleotide sequence ID" value="NZ_JANFYS010000009.1"/>
</dbReference>
<dbReference type="InterPro" id="IPR010982">
    <property type="entry name" value="Lambda_DNA-bd_dom_sf"/>
</dbReference>
<dbReference type="PROSITE" id="PS50932">
    <property type="entry name" value="HTH_LACI_2"/>
    <property type="match status" value="1"/>
</dbReference>
<proteinExistence type="predicted"/>
<dbReference type="AlphaFoldDB" id="A0AAW5JRD3"/>
<protein>
    <submittedName>
        <fullName evidence="5">Substrate-binding domain-containing protein</fullName>
    </submittedName>
</protein>
<dbReference type="InterPro" id="IPR025997">
    <property type="entry name" value="SBP_2_dom"/>
</dbReference>
<dbReference type="CDD" id="cd01392">
    <property type="entry name" value="HTH_LacI"/>
    <property type="match status" value="1"/>
</dbReference>
<organism evidence="5 6">
    <name type="scientific">Intestinimonas massiliensis</name>
    <name type="common">ex Afouda et al. 2020</name>
    <dbReference type="NCBI Taxonomy" id="1673721"/>
    <lineage>
        <taxon>Bacteria</taxon>
        <taxon>Bacillati</taxon>
        <taxon>Bacillota</taxon>
        <taxon>Clostridia</taxon>
        <taxon>Eubacteriales</taxon>
        <taxon>Intestinimonas</taxon>
    </lineage>
</organism>
<comment type="caution">
    <text evidence="5">The sequence shown here is derived from an EMBL/GenBank/DDBJ whole genome shotgun (WGS) entry which is preliminary data.</text>
</comment>
<dbReference type="Pfam" id="PF13407">
    <property type="entry name" value="Peripla_BP_4"/>
    <property type="match status" value="1"/>
</dbReference>
<gene>
    <name evidence="5" type="ORF">NE579_05760</name>
</gene>
<keyword evidence="1" id="KW-0805">Transcription regulation</keyword>
<sequence length="354" mass="39058">MDNASKRITIKDIATQTGLSIATVHLALAGKAGPKEETRRRVLQTAKELNYQCNSAASSLKRGVTRIAAILPALTQDNLLYYEPIWRGVRAYCRDAKDFNIELVELPYVNQDSVSVPLEAVGRARGERKLSGLIVLGDIEPEAGRALRDLSDQGTSVVLVNSDTPEVGRICCIQAENYLLGRIMGEILLGRTPRGGPILVCAGEKSTPANADSTRGLNDYLEEHDANREIYALHYGNDMNGLYRRLVERFEKDRGITGCCSVTARGSVQLARALVDTGLAGRIPAIGSDVFGENIENLKRGVFQNLMFKNPYQQGWLAAEYLFKHIFRNQPTGDTTIFVKSEVVFQSSISMYKE</sequence>
<dbReference type="PANTHER" id="PTHR30146">
    <property type="entry name" value="LACI-RELATED TRANSCRIPTIONAL REPRESSOR"/>
    <property type="match status" value="1"/>
</dbReference>
<dbReference type="Gene3D" id="3.40.50.2300">
    <property type="match status" value="2"/>
</dbReference>
<dbReference type="Gene3D" id="1.10.260.40">
    <property type="entry name" value="lambda repressor-like DNA-binding domains"/>
    <property type="match status" value="1"/>
</dbReference>
<evidence type="ECO:0000313" key="6">
    <source>
        <dbReference type="Proteomes" id="UP001204562"/>
    </source>
</evidence>
<dbReference type="InterPro" id="IPR028082">
    <property type="entry name" value="Peripla_BP_I"/>
</dbReference>
<dbReference type="GO" id="GO:0003700">
    <property type="term" value="F:DNA-binding transcription factor activity"/>
    <property type="evidence" value="ECO:0007669"/>
    <property type="project" value="TreeGrafter"/>
</dbReference>
<dbReference type="SUPFAM" id="SSF47413">
    <property type="entry name" value="lambda repressor-like DNA-binding domains"/>
    <property type="match status" value="1"/>
</dbReference>
<dbReference type="SUPFAM" id="SSF53822">
    <property type="entry name" value="Periplasmic binding protein-like I"/>
    <property type="match status" value="1"/>
</dbReference>
<name>A0AAW5JRD3_9FIRM</name>
<reference evidence="5" key="1">
    <citation type="submission" date="2022-06" db="EMBL/GenBank/DDBJ databases">
        <title>Isolation of gut microbiota from human fecal samples.</title>
        <authorList>
            <person name="Pamer E.G."/>
            <person name="Barat B."/>
            <person name="Waligurski E."/>
            <person name="Medina S."/>
            <person name="Paddock L."/>
            <person name="Mostad J."/>
        </authorList>
    </citation>
    <scope>NUCLEOTIDE SEQUENCE</scope>
    <source>
        <strain evidence="5">DFI.9.91</strain>
    </source>
</reference>
<dbReference type="EMBL" id="JANFYS010000009">
    <property type="protein sequence ID" value="MCQ4769969.1"/>
    <property type="molecule type" value="Genomic_DNA"/>
</dbReference>
<feature type="domain" description="HTH lacI-type" evidence="4">
    <location>
        <begin position="8"/>
        <end position="62"/>
    </location>
</feature>
<evidence type="ECO:0000313" key="5">
    <source>
        <dbReference type="EMBL" id="MCQ4769969.1"/>
    </source>
</evidence>
<evidence type="ECO:0000256" key="1">
    <source>
        <dbReference type="ARBA" id="ARBA00023015"/>
    </source>
</evidence>
<dbReference type="PANTHER" id="PTHR30146:SF152">
    <property type="entry name" value="TRANSCRIPTIONAL REGULATORY PROTEIN"/>
    <property type="match status" value="1"/>
</dbReference>
<accession>A0AAW5JRD3</accession>
<dbReference type="InterPro" id="IPR000843">
    <property type="entry name" value="HTH_LacI"/>
</dbReference>
<dbReference type="SMART" id="SM00354">
    <property type="entry name" value="HTH_LACI"/>
    <property type="match status" value="1"/>
</dbReference>
<dbReference type="Proteomes" id="UP001204562">
    <property type="component" value="Unassembled WGS sequence"/>
</dbReference>